<keyword evidence="5" id="KW-0547">Nucleotide-binding</keyword>
<dbReference type="Gene3D" id="3.30.565.10">
    <property type="entry name" value="Histidine kinase-like ATPase, C-terminal domain"/>
    <property type="match status" value="1"/>
</dbReference>
<comment type="caution">
    <text evidence="11">The sequence shown here is derived from an EMBL/GenBank/DDBJ whole genome shotgun (WGS) entry which is preliminary data.</text>
</comment>
<evidence type="ECO:0000256" key="2">
    <source>
        <dbReference type="ARBA" id="ARBA00012438"/>
    </source>
</evidence>
<dbReference type="SUPFAM" id="SSF47384">
    <property type="entry name" value="Homodimeric domain of signal transducing histidine kinase"/>
    <property type="match status" value="1"/>
</dbReference>
<dbReference type="Gene3D" id="1.10.287.130">
    <property type="match status" value="1"/>
</dbReference>
<keyword evidence="8" id="KW-0902">Two-component regulatory system</keyword>
<dbReference type="PRINTS" id="PR00344">
    <property type="entry name" value="BCTRLSENSOR"/>
</dbReference>
<dbReference type="AlphaFoldDB" id="A0A660SH39"/>
<feature type="domain" description="Histidine kinase" evidence="10">
    <location>
        <begin position="184"/>
        <end position="382"/>
    </location>
</feature>
<reference evidence="11 12" key="1">
    <citation type="submission" date="2018-06" db="EMBL/GenBank/DDBJ databases">
        <title>Extensive metabolic versatility and redundancy in microbially diverse, dynamic hydrothermal sediments.</title>
        <authorList>
            <person name="Dombrowski N."/>
            <person name="Teske A."/>
            <person name="Baker B.J."/>
        </authorList>
    </citation>
    <scope>NUCLEOTIDE SEQUENCE [LARGE SCALE GENOMIC DNA]</scope>
    <source>
        <strain evidence="11">B36_G15</strain>
    </source>
</reference>
<dbReference type="SUPFAM" id="SSF55874">
    <property type="entry name" value="ATPase domain of HSP90 chaperone/DNA topoisomerase II/histidine kinase"/>
    <property type="match status" value="1"/>
</dbReference>
<dbReference type="InterPro" id="IPR036097">
    <property type="entry name" value="HisK_dim/P_sf"/>
</dbReference>
<evidence type="ECO:0000256" key="1">
    <source>
        <dbReference type="ARBA" id="ARBA00000085"/>
    </source>
</evidence>
<evidence type="ECO:0000256" key="4">
    <source>
        <dbReference type="ARBA" id="ARBA00022679"/>
    </source>
</evidence>
<keyword evidence="9" id="KW-0472">Membrane</keyword>
<keyword evidence="3" id="KW-0597">Phosphoprotein</keyword>
<dbReference type="EMBL" id="QNBE01000055">
    <property type="protein sequence ID" value="RKX70017.1"/>
    <property type="molecule type" value="Genomic_DNA"/>
</dbReference>
<dbReference type="GO" id="GO:0000155">
    <property type="term" value="F:phosphorelay sensor kinase activity"/>
    <property type="evidence" value="ECO:0007669"/>
    <property type="project" value="InterPro"/>
</dbReference>
<evidence type="ECO:0000256" key="9">
    <source>
        <dbReference type="SAM" id="Phobius"/>
    </source>
</evidence>
<dbReference type="InterPro" id="IPR004358">
    <property type="entry name" value="Sig_transdc_His_kin-like_C"/>
</dbReference>
<dbReference type="PANTHER" id="PTHR43065:SF10">
    <property type="entry name" value="PEROXIDE STRESS-ACTIVATED HISTIDINE KINASE MAK3"/>
    <property type="match status" value="1"/>
</dbReference>
<keyword evidence="6" id="KW-0418">Kinase</keyword>
<organism evidence="11 12">
    <name type="scientific">candidate division WOR-3 bacterium</name>
    <dbReference type="NCBI Taxonomy" id="2052148"/>
    <lineage>
        <taxon>Bacteria</taxon>
        <taxon>Bacteria division WOR-3</taxon>
    </lineage>
</organism>
<keyword evidence="7" id="KW-0067">ATP-binding</keyword>
<evidence type="ECO:0000256" key="3">
    <source>
        <dbReference type="ARBA" id="ARBA00022553"/>
    </source>
</evidence>
<evidence type="ECO:0000256" key="8">
    <source>
        <dbReference type="ARBA" id="ARBA00023012"/>
    </source>
</evidence>
<gene>
    <name evidence="11" type="ORF">DRP53_06340</name>
</gene>
<dbReference type="CDD" id="cd00082">
    <property type="entry name" value="HisKA"/>
    <property type="match status" value="1"/>
</dbReference>
<feature type="transmembrane region" description="Helical" evidence="9">
    <location>
        <begin position="12"/>
        <end position="30"/>
    </location>
</feature>
<proteinExistence type="predicted"/>
<dbReference type="PROSITE" id="PS50109">
    <property type="entry name" value="HIS_KIN"/>
    <property type="match status" value="1"/>
</dbReference>
<sequence>MRYLPKFGTKALPIYLLAGIFIIGLVTFIYSNRFVQNLAEETEKTSRLYAQYIRNPTLAPEEMSDFIFREVILKIKFPVVLTDTAGNPISWRNIGPVTDTSRIRKITTNLDRENEPVAIKIVTDGDSLIVGYIHYGIPPYARILKSIPFLLTGALSLFLLIGFWGFLQHRKSMEERIWISMAKETAHQLATPISSIMGWLEVLKGKIEDRYLRVMEEDVLRMKEVLEKFSRIGREPDLITGDPSRIVHQVVDYMKRRAHQGIEFIEEYKSQAKIRTDPILMRWAVENLIKNSLDAIGSRSGQIIITVEEDSSNVKISVTDTGGGVKTKRRIFEPGFSTKKYGWGLGLVLTKRIVEDYHRGRLQLVENTPTMTRFTITIPKEKQ</sequence>
<comment type="catalytic activity">
    <reaction evidence="1">
        <text>ATP + protein L-histidine = ADP + protein N-phospho-L-histidine.</text>
        <dbReference type="EC" id="2.7.13.3"/>
    </reaction>
</comment>
<evidence type="ECO:0000256" key="7">
    <source>
        <dbReference type="ARBA" id="ARBA00022840"/>
    </source>
</evidence>
<evidence type="ECO:0000259" key="10">
    <source>
        <dbReference type="PROSITE" id="PS50109"/>
    </source>
</evidence>
<name>A0A660SH39_UNCW3</name>
<accession>A0A660SH39</accession>
<dbReference type="InterPro" id="IPR036890">
    <property type="entry name" value="HATPase_C_sf"/>
</dbReference>
<dbReference type="InterPro" id="IPR003594">
    <property type="entry name" value="HATPase_dom"/>
</dbReference>
<dbReference type="PANTHER" id="PTHR43065">
    <property type="entry name" value="SENSOR HISTIDINE KINASE"/>
    <property type="match status" value="1"/>
</dbReference>
<dbReference type="Pfam" id="PF02518">
    <property type="entry name" value="HATPase_c"/>
    <property type="match status" value="1"/>
</dbReference>
<dbReference type="InterPro" id="IPR003661">
    <property type="entry name" value="HisK_dim/P_dom"/>
</dbReference>
<dbReference type="InterPro" id="IPR005467">
    <property type="entry name" value="His_kinase_dom"/>
</dbReference>
<dbReference type="SMART" id="SM00387">
    <property type="entry name" value="HATPase_c"/>
    <property type="match status" value="1"/>
</dbReference>
<evidence type="ECO:0000313" key="11">
    <source>
        <dbReference type="EMBL" id="RKX70017.1"/>
    </source>
</evidence>
<evidence type="ECO:0000256" key="5">
    <source>
        <dbReference type="ARBA" id="ARBA00022741"/>
    </source>
</evidence>
<dbReference type="Proteomes" id="UP000268469">
    <property type="component" value="Unassembled WGS sequence"/>
</dbReference>
<evidence type="ECO:0000313" key="12">
    <source>
        <dbReference type="Proteomes" id="UP000268469"/>
    </source>
</evidence>
<keyword evidence="9" id="KW-1133">Transmembrane helix</keyword>
<keyword evidence="4" id="KW-0808">Transferase</keyword>
<dbReference type="GO" id="GO:0005524">
    <property type="term" value="F:ATP binding"/>
    <property type="evidence" value="ECO:0007669"/>
    <property type="project" value="UniProtKB-KW"/>
</dbReference>
<evidence type="ECO:0000256" key="6">
    <source>
        <dbReference type="ARBA" id="ARBA00022777"/>
    </source>
</evidence>
<feature type="transmembrane region" description="Helical" evidence="9">
    <location>
        <begin position="147"/>
        <end position="167"/>
    </location>
</feature>
<keyword evidence="9" id="KW-0812">Transmembrane</keyword>
<dbReference type="EC" id="2.7.13.3" evidence="2"/>
<dbReference type="Pfam" id="PF00512">
    <property type="entry name" value="HisKA"/>
    <property type="match status" value="1"/>
</dbReference>
<protein>
    <recommendedName>
        <fullName evidence="2">histidine kinase</fullName>
        <ecNumber evidence="2">2.7.13.3</ecNumber>
    </recommendedName>
</protein>